<proteinExistence type="predicted"/>
<gene>
    <name evidence="6" type="ORF">HaLaN_32636</name>
</gene>
<sequence>VVQQLGGLDVLVNCAAGNFLATAEELTPNGFRTVMEIDTVGTFTMSRAAFKALKAAPAPCVINISATLHYGATWWQ</sequence>
<feature type="non-terminal residue" evidence="6">
    <location>
        <position position="1"/>
    </location>
</feature>
<comment type="caution">
    <text evidence="6">The sequence shown here is derived from an EMBL/GenBank/DDBJ whole genome shotgun (WGS) entry which is preliminary data.</text>
</comment>
<evidence type="ECO:0000256" key="4">
    <source>
        <dbReference type="ARBA" id="ARBA00048009"/>
    </source>
</evidence>
<dbReference type="GO" id="GO:0008670">
    <property type="term" value="F:2,4-dienoyl-CoA reductase (NADPH) activity"/>
    <property type="evidence" value="ECO:0007669"/>
    <property type="project" value="InterPro"/>
</dbReference>
<keyword evidence="1" id="KW-0521">NADP</keyword>
<dbReference type="Gene3D" id="3.40.50.720">
    <property type="entry name" value="NAD(P)-binding Rossmann-like Domain"/>
    <property type="match status" value="1"/>
</dbReference>
<comment type="catalytic activity">
    <reaction evidence="4">
        <text>a (2E,4E)-dienoyl-CoA + NADPH + H(+) = a 4,5-saturated-(3E)-enoyl-CoA + NADP(+)</text>
        <dbReference type="Rhea" id="RHEA:45912"/>
        <dbReference type="ChEBI" id="CHEBI:15378"/>
        <dbReference type="ChEBI" id="CHEBI:57783"/>
        <dbReference type="ChEBI" id="CHEBI:58349"/>
        <dbReference type="ChEBI" id="CHEBI:85101"/>
        <dbReference type="ChEBI" id="CHEBI:85493"/>
        <dbReference type="EC" id="1.3.1.124"/>
    </reaction>
</comment>
<dbReference type="InterPro" id="IPR036291">
    <property type="entry name" value="NAD(P)-bd_dom_sf"/>
</dbReference>
<evidence type="ECO:0000256" key="1">
    <source>
        <dbReference type="ARBA" id="ARBA00022857"/>
    </source>
</evidence>
<reference evidence="6 7" key="1">
    <citation type="submission" date="2020-02" db="EMBL/GenBank/DDBJ databases">
        <title>Draft genome sequence of Haematococcus lacustris strain NIES-144.</title>
        <authorList>
            <person name="Morimoto D."/>
            <person name="Nakagawa S."/>
            <person name="Yoshida T."/>
            <person name="Sawayama S."/>
        </authorList>
    </citation>
    <scope>NUCLEOTIDE SEQUENCE [LARGE SCALE GENOMIC DNA]</scope>
    <source>
        <strain evidence="6 7">NIES-144</strain>
    </source>
</reference>
<protein>
    <recommendedName>
        <fullName evidence="3">2,4-dienoyl-CoA reductase [(3E)-enoyl-CoA-producing]</fullName>
        <ecNumber evidence="3">1.3.1.124</ecNumber>
    </recommendedName>
</protein>
<dbReference type="GO" id="GO:0009062">
    <property type="term" value="P:fatty acid catabolic process"/>
    <property type="evidence" value="ECO:0007669"/>
    <property type="project" value="InterPro"/>
</dbReference>
<dbReference type="AlphaFoldDB" id="A0A6A0AL01"/>
<comment type="catalytic activity">
    <reaction evidence="5">
        <text>a (2E,4Z)-dienoyl-CoA + NADPH + H(+) = a 4,5-saturated-(3E)-enoyl-CoA + NADP(+)</text>
        <dbReference type="Rhea" id="RHEA:61892"/>
        <dbReference type="ChEBI" id="CHEBI:15378"/>
        <dbReference type="ChEBI" id="CHEBI:57783"/>
        <dbReference type="ChEBI" id="CHEBI:58349"/>
        <dbReference type="ChEBI" id="CHEBI:85099"/>
        <dbReference type="ChEBI" id="CHEBI:85493"/>
        <dbReference type="EC" id="1.3.1.124"/>
    </reaction>
</comment>
<dbReference type="Pfam" id="PF00106">
    <property type="entry name" value="adh_short"/>
    <property type="match status" value="1"/>
</dbReference>
<evidence type="ECO:0000256" key="5">
    <source>
        <dbReference type="ARBA" id="ARBA00048340"/>
    </source>
</evidence>
<feature type="non-terminal residue" evidence="6">
    <location>
        <position position="76"/>
    </location>
</feature>
<keyword evidence="7" id="KW-1185">Reference proteome</keyword>
<keyword evidence="2" id="KW-0560">Oxidoreductase</keyword>
<name>A0A6A0AL01_HAELA</name>
<evidence type="ECO:0000256" key="2">
    <source>
        <dbReference type="ARBA" id="ARBA00023002"/>
    </source>
</evidence>
<dbReference type="EC" id="1.3.1.124" evidence="3"/>
<dbReference type="EMBL" id="BLLF01008214">
    <property type="protein sequence ID" value="GFH33288.1"/>
    <property type="molecule type" value="Genomic_DNA"/>
</dbReference>
<evidence type="ECO:0000313" key="6">
    <source>
        <dbReference type="EMBL" id="GFH33288.1"/>
    </source>
</evidence>
<evidence type="ECO:0000256" key="3">
    <source>
        <dbReference type="ARBA" id="ARBA00026117"/>
    </source>
</evidence>
<evidence type="ECO:0000313" key="7">
    <source>
        <dbReference type="Proteomes" id="UP000485058"/>
    </source>
</evidence>
<dbReference type="InterPro" id="IPR002347">
    <property type="entry name" value="SDR_fam"/>
</dbReference>
<dbReference type="GO" id="GO:0005777">
    <property type="term" value="C:peroxisome"/>
    <property type="evidence" value="ECO:0007669"/>
    <property type="project" value="TreeGrafter"/>
</dbReference>
<dbReference type="InterPro" id="IPR045017">
    <property type="entry name" value="DECR2-like"/>
</dbReference>
<dbReference type="Proteomes" id="UP000485058">
    <property type="component" value="Unassembled WGS sequence"/>
</dbReference>
<dbReference type="SUPFAM" id="SSF51735">
    <property type="entry name" value="NAD(P)-binding Rossmann-fold domains"/>
    <property type="match status" value="1"/>
</dbReference>
<organism evidence="6 7">
    <name type="scientific">Haematococcus lacustris</name>
    <name type="common">Green alga</name>
    <name type="synonym">Haematococcus pluvialis</name>
    <dbReference type="NCBI Taxonomy" id="44745"/>
    <lineage>
        <taxon>Eukaryota</taxon>
        <taxon>Viridiplantae</taxon>
        <taxon>Chlorophyta</taxon>
        <taxon>core chlorophytes</taxon>
        <taxon>Chlorophyceae</taxon>
        <taxon>CS clade</taxon>
        <taxon>Chlamydomonadales</taxon>
        <taxon>Haematococcaceae</taxon>
        <taxon>Haematococcus</taxon>
    </lineage>
</organism>
<accession>A0A6A0AL01</accession>
<dbReference type="PANTHER" id="PTHR43296:SF2">
    <property type="entry name" value="PEROXISOMAL 2,4-DIENOYL-COA REDUCTASE [(3E)-ENOYL-COA-PRODUCING]"/>
    <property type="match status" value="1"/>
</dbReference>
<dbReference type="PANTHER" id="PTHR43296">
    <property type="entry name" value="PEROXISOMAL 2,4-DIENOYL-COA REDUCTASE"/>
    <property type="match status" value="1"/>
</dbReference>